<dbReference type="EMBL" id="JACCFK010000001">
    <property type="protein sequence ID" value="NYI88641.1"/>
    <property type="molecule type" value="Genomic_DNA"/>
</dbReference>
<feature type="domain" description="N-acetyltransferase" evidence="1">
    <location>
        <begin position="5"/>
        <end position="169"/>
    </location>
</feature>
<keyword evidence="3" id="KW-1185">Reference proteome</keyword>
<dbReference type="PANTHER" id="PTHR43072:SF8">
    <property type="entry name" value="ACYLTRANSFERASE FABY-RELATED"/>
    <property type="match status" value="1"/>
</dbReference>
<dbReference type="EC" id="2.3.1.183" evidence="2"/>
<dbReference type="Pfam" id="PF00583">
    <property type="entry name" value="Acetyltransf_1"/>
    <property type="match status" value="1"/>
</dbReference>
<gene>
    <name evidence="2" type="ORF">HNR02_001964</name>
</gene>
<protein>
    <submittedName>
        <fullName evidence="2">Phosphinothricin acetyltransferase</fullName>
        <ecNumber evidence="2">2.3.1.183</ecNumber>
    </submittedName>
</protein>
<dbReference type="GO" id="GO:0102971">
    <property type="term" value="F:phosphinothricin N-acetyltransferase activity"/>
    <property type="evidence" value="ECO:0007669"/>
    <property type="project" value="UniProtKB-EC"/>
</dbReference>
<dbReference type="SUPFAM" id="SSF55729">
    <property type="entry name" value="Acyl-CoA N-acyltransferases (Nat)"/>
    <property type="match status" value="1"/>
</dbReference>
<dbReference type="InterPro" id="IPR016181">
    <property type="entry name" value="Acyl_CoA_acyltransferase"/>
</dbReference>
<reference evidence="2 3" key="1">
    <citation type="submission" date="2020-07" db="EMBL/GenBank/DDBJ databases">
        <title>Sequencing the genomes of 1000 actinobacteria strains.</title>
        <authorList>
            <person name="Klenk H.-P."/>
        </authorList>
    </citation>
    <scope>NUCLEOTIDE SEQUENCE [LARGE SCALE GENOMIC DNA]</scope>
    <source>
        <strain evidence="2 3">DSM 104006</strain>
    </source>
</reference>
<dbReference type="AlphaFoldDB" id="A0A853B1I3"/>
<comment type="caution">
    <text evidence="2">The sequence shown here is derived from an EMBL/GenBank/DDBJ whole genome shotgun (WGS) entry which is preliminary data.</text>
</comment>
<accession>A0A853B1I3</accession>
<evidence type="ECO:0000259" key="1">
    <source>
        <dbReference type="PROSITE" id="PS51186"/>
    </source>
</evidence>
<dbReference type="PROSITE" id="PS51186">
    <property type="entry name" value="GNAT"/>
    <property type="match status" value="1"/>
</dbReference>
<evidence type="ECO:0000313" key="2">
    <source>
        <dbReference type="EMBL" id="NYI88641.1"/>
    </source>
</evidence>
<sequence length="169" mass="18357">MSASPIVKTAGVDHLPSIAEIYAGYVRASTATFELTPPDLAEWTSRFTAVTGAGLPFLVAEVDGRVAGYAYCAPWKTRPAYRRTVENSIYLAEWATGQGVGGALLDALLDSCREAGLREVIAVIADPERNVASPALHRRRGFADAGVLRRVGYKHERWLDTLLLQKTLV</sequence>
<evidence type="ECO:0000313" key="3">
    <source>
        <dbReference type="Proteomes" id="UP000549616"/>
    </source>
</evidence>
<organism evidence="2 3">
    <name type="scientific">Amycolatopsis endophytica</name>
    <dbReference type="NCBI Taxonomy" id="860233"/>
    <lineage>
        <taxon>Bacteria</taxon>
        <taxon>Bacillati</taxon>
        <taxon>Actinomycetota</taxon>
        <taxon>Actinomycetes</taxon>
        <taxon>Pseudonocardiales</taxon>
        <taxon>Pseudonocardiaceae</taxon>
        <taxon>Amycolatopsis</taxon>
    </lineage>
</organism>
<dbReference type="InterPro" id="IPR000182">
    <property type="entry name" value="GNAT_dom"/>
</dbReference>
<proteinExistence type="predicted"/>
<dbReference type="CDD" id="cd04301">
    <property type="entry name" value="NAT_SF"/>
    <property type="match status" value="1"/>
</dbReference>
<keyword evidence="2" id="KW-0808">Transferase</keyword>
<name>A0A853B1I3_9PSEU</name>
<dbReference type="PANTHER" id="PTHR43072">
    <property type="entry name" value="N-ACETYLTRANSFERASE"/>
    <property type="match status" value="1"/>
</dbReference>
<dbReference type="Proteomes" id="UP000549616">
    <property type="component" value="Unassembled WGS sequence"/>
</dbReference>
<dbReference type="Gene3D" id="3.40.630.30">
    <property type="match status" value="1"/>
</dbReference>
<keyword evidence="2" id="KW-0012">Acyltransferase</keyword>